<dbReference type="EMBL" id="CP005974">
    <property type="protein sequence ID" value="AJR08352.1"/>
    <property type="molecule type" value="Genomic_DNA"/>
</dbReference>
<keyword evidence="3" id="KW-0145">Chemotaxis</keyword>
<name>A0A0C5WPU2_9GAMM</name>
<dbReference type="SUPFAM" id="SSF58104">
    <property type="entry name" value="Methyl-accepting chemotaxis protein (MCP) signaling domain"/>
    <property type="match status" value="1"/>
</dbReference>
<accession>A0A0C5WPU2</accession>
<evidence type="ECO:0000256" key="4">
    <source>
        <dbReference type="ARBA" id="ARBA00022519"/>
    </source>
</evidence>
<proteinExistence type="inferred from homology"/>
<dbReference type="InterPro" id="IPR004089">
    <property type="entry name" value="MCPsignal_dom"/>
</dbReference>
<comment type="subcellular location">
    <subcellularLocation>
        <location evidence="1">Cell inner membrane</location>
        <topology evidence="1">Multi-pass membrane protein</topology>
    </subcellularLocation>
</comment>
<dbReference type="GO" id="GO:0005886">
    <property type="term" value="C:plasma membrane"/>
    <property type="evidence" value="ECO:0007669"/>
    <property type="project" value="UniProtKB-SubCell"/>
</dbReference>
<dbReference type="PROSITE" id="PS50111">
    <property type="entry name" value="CHEMOTAXIS_TRANSDUC_2"/>
    <property type="match status" value="1"/>
</dbReference>
<feature type="signal peptide" evidence="13">
    <location>
        <begin position="1"/>
        <end position="23"/>
    </location>
</feature>
<dbReference type="CDD" id="cd11386">
    <property type="entry name" value="MCP_signal"/>
    <property type="match status" value="1"/>
</dbReference>
<sequence>MKFSHKVVATSSAILLAALSLLSANQYFNTKNQIQSLVMQSMDEIISGMSNTVNAELSSKKSLAAYTASLVSSDMSLDNIQTVIEQPTLKHAFLLTGLGFEKDGSFTSNDPSWDPGESWEPRARPWYIASKQSRDIVITAPYADSVSNEILVSIASPLLSDGQFQGAIFFDMSLSGLAELVNQVSLFNAGYLFIVAGDGTTIAHPDARFNGKPMSEFVGNHPIATNAVHAELDGKTVTLSFTQITGQEWYIGAVLDENVAFAAVNQLRTDAVIYSLIAMVAGIIALLVLIKVLMRPLTDLNTAIQDVASGQGDLTRRLDTNTDQEFAGLAKGFNAFTEKLQNLILQSKSLSSDILLGTEQTAAGAQQSASAMSNQLKELDQLVTAMHEMAATSVEVANNAQGAATAAQQADDAVKDGGRIVSHTASAISDLSAQIDQAVEVVKQLEASTGNIESILKVINEIADQTNLLALNAAIEAARAGESGRGFAVVADEVRTLAQRTQESTTEIRQMIEQLQSGASSAANVMGMSKETAASTVEKSQEADEALVRISGAIQQINDMNLQIASAAEEQSLVAEEINTNTLNIKELSVQVSDAAAAADQALEEQINKVREQDAIMNKFVV</sequence>
<feature type="domain" description="HAMP" evidence="16">
    <location>
        <begin position="291"/>
        <end position="345"/>
    </location>
</feature>
<dbReference type="Proteomes" id="UP000032303">
    <property type="component" value="Chromosome 2"/>
</dbReference>
<dbReference type="Gene3D" id="3.30.450.20">
    <property type="entry name" value="PAS domain"/>
    <property type="match status" value="2"/>
</dbReference>
<comment type="similarity">
    <text evidence="9">Belongs to the methyl-accepting chemotaxis (MCP) protein family.</text>
</comment>
<dbReference type="Pfam" id="PF00672">
    <property type="entry name" value="HAMP"/>
    <property type="match status" value="1"/>
</dbReference>
<evidence type="ECO:0000256" key="12">
    <source>
        <dbReference type="SAM" id="Phobius"/>
    </source>
</evidence>
<evidence type="ECO:0000313" key="17">
    <source>
        <dbReference type="EMBL" id="AJR08352.1"/>
    </source>
</evidence>
<dbReference type="Pfam" id="PF00015">
    <property type="entry name" value="MCPsignal"/>
    <property type="match status" value="1"/>
</dbReference>
<dbReference type="AlphaFoldDB" id="A0A0C5WPU2"/>
<dbReference type="OrthoDB" id="2489132at2"/>
<reference evidence="17 18" key="1">
    <citation type="submission" date="2013-05" db="EMBL/GenBank/DDBJ databases">
        <title>Complete genome sequence of the lipase-producing bacterium Photobacterium gaetbulicola Gung47.</title>
        <authorList>
            <person name="Kim Y.-O."/>
        </authorList>
    </citation>
    <scope>NUCLEOTIDE SEQUENCE [LARGE SCALE GENOMIC DNA]</scope>
    <source>
        <strain evidence="17 18">Gung47</strain>
    </source>
</reference>
<dbReference type="STRING" id="658445.H744_2c1679"/>
<feature type="domain" description="Methyl-accepting transducer" evidence="14">
    <location>
        <begin position="350"/>
        <end position="586"/>
    </location>
</feature>
<dbReference type="InterPro" id="IPR003660">
    <property type="entry name" value="HAMP_dom"/>
</dbReference>
<dbReference type="PATRIC" id="fig|658445.3.peg.3601"/>
<evidence type="ECO:0000256" key="2">
    <source>
        <dbReference type="ARBA" id="ARBA00022475"/>
    </source>
</evidence>
<dbReference type="HOGENOM" id="CLU_000445_107_19_6"/>
<feature type="domain" description="T-SNARE coiled-coil homology" evidence="15">
    <location>
        <begin position="537"/>
        <end position="585"/>
    </location>
</feature>
<dbReference type="GO" id="GO:0007165">
    <property type="term" value="P:signal transduction"/>
    <property type="evidence" value="ECO:0007669"/>
    <property type="project" value="UniProtKB-KW"/>
</dbReference>
<dbReference type="KEGG" id="pgb:H744_2c1679"/>
<dbReference type="SMART" id="SM00283">
    <property type="entry name" value="MA"/>
    <property type="match status" value="1"/>
</dbReference>
<evidence type="ECO:0000256" key="10">
    <source>
        <dbReference type="PROSITE-ProRule" id="PRU00284"/>
    </source>
</evidence>
<dbReference type="PANTHER" id="PTHR32089">
    <property type="entry name" value="METHYL-ACCEPTING CHEMOTAXIS PROTEIN MCPB"/>
    <property type="match status" value="1"/>
</dbReference>
<dbReference type="FunFam" id="1.10.287.950:FF:000001">
    <property type="entry name" value="Methyl-accepting chemotaxis sensory transducer"/>
    <property type="match status" value="1"/>
</dbReference>
<dbReference type="InterPro" id="IPR029151">
    <property type="entry name" value="Sensor-like_sf"/>
</dbReference>
<keyword evidence="8 10" id="KW-0807">Transducer</keyword>
<dbReference type="Pfam" id="PF02743">
    <property type="entry name" value="dCache_1"/>
    <property type="match status" value="1"/>
</dbReference>
<evidence type="ECO:0000313" key="18">
    <source>
        <dbReference type="Proteomes" id="UP000032303"/>
    </source>
</evidence>
<keyword evidence="2" id="KW-1003">Cell membrane</keyword>
<keyword evidence="5 12" id="KW-0812">Transmembrane</keyword>
<keyword evidence="18" id="KW-1185">Reference proteome</keyword>
<dbReference type="InterPro" id="IPR004090">
    <property type="entry name" value="Chemotax_Me-accpt_rcpt"/>
</dbReference>
<evidence type="ECO:0000256" key="1">
    <source>
        <dbReference type="ARBA" id="ARBA00004429"/>
    </source>
</evidence>
<protein>
    <submittedName>
        <fullName evidence="17">Putative methyl-accepting chemotaxis protein</fullName>
    </submittedName>
</protein>
<keyword evidence="7 12" id="KW-0472">Membrane</keyword>
<evidence type="ECO:0000256" key="6">
    <source>
        <dbReference type="ARBA" id="ARBA00022989"/>
    </source>
</evidence>
<dbReference type="PROSITE" id="PS50885">
    <property type="entry name" value="HAMP"/>
    <property type="match status" value="1"/>
</dbReference>
<dbReference type="PROSITE" id="PS50192">
    <property type="entry name" value="T_SNARE"/>
    <property type="match status" value="1"/>
</dbReference>
<evidence type="ECO:0000256" key="7">
    <source>
        <dbReference type="ARBA" id="ARBA00023136"/>
    </source>
</evidence>
<organism evidence="17 18">
    <name type="scientific">Photobacterium gaetbulicola Gung47</name>
    <dbReference type="NCBI Taxonomy" id="658445"/>
    <lineage>
        <taxon>Bacteria</taxon>
        <taxon>Pseudomonadati</taxon>
        <taxon>Pseudomonadota</taxon>
        <taxon>Gammaproteobacteria</taxon>
        <taxon>Vibrionales</taxon>
        <taxon>Vibrionaceae</taxon>
        <taxon>Photobacterium</taxon>
    </lineage>
</organism>
<evidence type="ECO:0000256" key="3">
    <source>
        <dbReference type="ARBA" id="ARBA00022500"/>
    </source>
</evidence>
<dbReference type="PANTHER" id="PTHR32089:SF117">
    <property type="entry name" value="METHYL ACCEPTING SENSORY TRANSDUCER WITH CACHE_1 SMALL MOLECULE BINDING DOMAIN"/>
    <property type="match status" value="1"/>
</dbReference>
<keyword evidence="4" id="KW-0997">Cell inner membrane</keyword>
<dbReference type="InterPro" id="IPR033479">
    <property type="entry name" value="dCache_1"/>
</dbReference>
<dbReference type="GO" id="GO:0006935">
    <property type="term" value="P:chemotaxis"/>
    <property type="evidence" value="ECO:0007669"/>
    <property type="project" value="UniProtKB-KW"/>
</dbReference>
<dbReference type="CDD" id="cd06225">
    <property type="entry name" value="HAMP"/>
    <property type="match status" value="1"/>
</dbReference>
<dbReference type="CDD" id="cd12912">
    <property type="entry name" value="PDC2_MCP_like"/>
    <property type="match status" value="1"/>
</dbReference>
<evidence type="ECO:0000256" key="11">
    <source>
        <dbReference type="SAM" id="Coils"/>
    </source>
</evidence>
<dbReference type="SUPFAM" id="SSF103190">
    <property type="entry name" value="Sensory domain-like"/>
    <property type="match status" value="1"/>
</dbReference>
<feature type="coiled-coil region" evidence="11">
    <location>
        <begin position="550"/>
        <end position="605"/>
    </location>
</feature>
<dbReference type="PRINTS" id="PR00260">
    <property type="entry name" value="CHEMTRNSDUCR"/>
</dbReference>
<keyword evidence="6 12" id="KW-1133">Transmembrane helix</keyword>
<dbReference type="GO" id="GO:0004888">
    <property type="term" value="F:transmembrane signaling receptor activity"/>
    <property type="evidence" value="ECO:0007669"/>
    <property type="project" value="InterPro"/>
</dbReference>
<evidence type="ECO:0000259" key="16">
    <source>
        <dbReference type="PROSITE" id="PS50885"/>
    </source>
</evidence>
<dbReference type="InterPro" id="IPR000727">
    <property type="entry name" value="T_SNARE_dom"/>
</dbReference>
<evidence type="ECO:0000259" key="14">
    <source>
        <dbReference type="PROSITE" id="PS50111"/>
    </source>
</evidence>
<gene>
    <name evidence="17" type="ORF">H744_2c1679</name>
</gene>
<keyword evidence="11" id="KW-0175">Coiled coil</keyword>
<evidence type="ECO:0000256" key="8">
    <source>
        <dbReference type="ARBA" id="ARBA00023224"/>
    </source>
</evidence>
<evidence type="ECO:0000259" key="15">
    <source>
        <dbReference type="PROSITE" id="PS50192"/>
    </source>
</evidence>
<keyword evidence="13" id="KW-0732">Signal</keyword>
<dbReference type="SMART" id="SM00304">
    <property type="entry name" value="HAMP"/>
    <property type="match status" value="1"/>
</dbReference>
<dbReference type="Gene3D" id="1.10.287.950">
    <property type="entry name" value="Methyl-accepting chemotaxis protein"/>
    <property type="match status" value="1"/>
</dbReference>
<dbReference type="CDD" id="cd12913">
    <property type="entry name" value="PDC1_MCP_like"/>
    <property type="match status" value="1"/>
</dbReference>
<evidence type="ECO:0000256" key="5">
    <source>
        <dbReference type="ARBA" id="ARBA00022692"/>
    </source>
</evidence>
<feature type="transmembrane region" description="Helical" evidence="12">
    <location>
        <begin position="271"/>
        <end position="290"/>
    </location>
</feature>
<evidence type="ECO:0000256" key="13">
    <source>
        <dbReference type="SAM" id="SignalP"/>
    </source>
</evidence>
<evidence type="ECO:0000256" key="9">
    <source>
        <dbReference type="ARBA" id="ARBA00029447"/>
    </source>
</evidence>
<feature type="chain" id="PRO_5002195393" evidence="13">
    <location>
        <begin position="24"/>
        <end position="622"/>
    </location>
</feature>